<evidence type="ECO:0000313" key="5">
    <source>
        <dbReference type="Proteomes" id="UP000029644"/>
    </source>
</evidence>
<evidence type="ECO:0000313" key="3">
    <source>
        <dbReference type="EMBL" id="TDY64737.1"/>
    </source>
</evidence>
<gene>
    <name evidence="3" type="ORF">DFQ06_1659</name>
    <name evidence="2" type="ORF">JCM19274_1812</name>
    <name evidence="1" type="ORF">JCM19300_4398</name>
</gene>
<evidence type="ECO:0000313" key="2">
    <source>
        <dbReference type="EMBL" id="GAL79304.1"/>
    </source>
</evidence>
<reference evidence="3 6" key="2">
    <citation type="submission" date="2019-03" db="EMBL/GenBank/DDBJ databases">
        <title>Genomic Encyclopedia of Type Strains, Phase III (KMG-III): the genomes of soil and plant-associated and newly described type strains.</title>
        <authorList>
            <person name="Whitman W."/>
        </authorList>
    </citation>
    <scope>NUCLEOTIDE SEQUENCE [LARGE SCALE GENOMIC DNA]</scope>
    <source>
        <strain evidence="3 6">CECT 8301</strain>
    </source>
</reference>
<dbReference type="STRING" id="221126.SAMN04489722_106204"/>
<name>A0A090WV73_9FLAO</name>
<keyword evidence="6" id="KW-1185">Reference proteome</keyword>
<dbReference type="Proteomes" id="UP000029643">
    <property type="component" value="Unassembled WGS sequence"/>
</dbReference>
<evidence type="ECO:0000313" key="4">
    <source>
        <dbReference type="Proteomes" id="UP000029643"/>
    </source>
</evidence>
<dbReference type="AlphaFoldDB" id="A0A090WV73"/>
<dbReference type="Proteomes" id="UP000294824">
    <property type="component" value="Unassembled WGS sequence"/>
</dbReference>
<organism evidence="2 4">
    <name type="scientific">Algibacter lectus</name>
    <dbReference type="NCBI Taxonomy" id="221126"/>
    <lineage>
        <taxon>Bacteria</taxon>
        <taxon>Pseudomonadati</taxon>
        <taxon>Bacteroidota</taxon>
        <taxon>Flavobacteriia</taxon>
        <taxon>Flavobacteriales</taxon>
        <taxon>Flavobacteriaceae</taxon>
        <taxon>Algibacter</taxon>
    </lineage>
</organism>
<dbReference type="Proteomes" id="UP000029644">
    <property type="component" value="Unassembled WGS sequence"/>
</dbReference>
<comment type="caution">
    <text evidence="2">The sequence shown here is derived from an EMBL/GenBank/DDBJ whole genome shotgun (WGS) entry which is preliminary data.</text>
</comment>
<dbReference type="Pfam" id="PF04525">
    <property type="entry name" value="LOR"/>
    <property type="match status" value="1"/>
</dbReference>
<accession>A0A4R8MJD1</accession>
<evidence type="ECO:0000313" key="1">
    <source>
        <dbReference type="EMBL" id="GAL61452.1"/>
    </source>
</evidence>
<reference evidence="4 5" key="1">
    <citation type="journal article" date="2014" name="Genome Announc.">
        <title>Draft Genome Sequences of Marine Flavobacterium Algibacter lectus Strains SS8 and NR4.</title>
        <authorList>
            <person name="Takatani N."/>
            <person name="Nakanishi M."/>
            <person name="Meirelles P."/>
            <person name="Mino S."/>
            <person name="Suda W."/>
            <person name="Oshima K."/>
            <person name="Hattori M."/>
            <person name="Ohkuma M."/>
            <person name="Hosokawa M."/>
            <person name="Miyashita K."/>
            <person name="Thompson F.L."/>
            <person name="Niwa A."/>
            <person name="Sawabe T."/>
            <person name="Sawabe T."/>
        </authorList>
    </citation>
    <scope>NUCLEOTIDE SEQUENCE [LARGE SCALE GENOMIC DNA]</scope>
    <source>
        <strain evidence="2">JCM 19274</strain>
        <strain evidence="1 5">JCM 19300</strain>
        <strain evidence="4">JCM19274</strain>
    </source>
</reference>
<sequence length="198" mass="23229">MQNISFPLNFKFNISTFANDFVATDASGATVAYVRQKMFKLKEDILIYNNENKTEVNYRIQADRWIDFSAAYSFKDKEGNELGKIARKGWRSIWKAQYELIDQNQKLQYHIREDNAWVKVFDSMFGEIPILGMFTGYFFNPSYSVIDLNNKAVVKLKKEGSFFGRKFSVSKLQEIDNDDEYRILLGLMMMVLLERRKG</sequence>
<dbReference type="EMBL" id="SORL01000007">
    <property type="protein sequence ID" value="TDY64737.1"/>
    <property type="molecule type" value="Genomic_DNA"/>
</dbReference>
<accession>A0A090WV73</accession>
<dbReference type="EMBL" id="BBNU01000006">
    <property type="protein sequence ID" value="GAL79304.1"/>
    <property type="molecule type" value="Genomic_DNA"/>
</dbReference>
<protein>
    <submittedName>
        <fullName evidence="2">Uncharacterized protein</fullName>
    </submittedName>
</protein>
<dbReference type="EMBL" id="BBNQ01000002">
    <property type="protein sequence ID" value="GAL61452.1"/>
    <property type="molecule type" value="Genomic_DNA"/>
</dbReference>
<dbReference type="InterPro" id="IPR007612">
    <property type="entry name" value="LOR"/>
</dbReference>
<proteinExistence type="predicted"/>
<dbReference type="RefSeq" id="WP_162857662.1">
    <property type="nucleotide sequence ID" value="NZ_BBNQ01000002.1"/>
</dbReference>
<evidence type="ECO:0000313" key="6">
    <source>
        <dbReference type="Proteomes" id="UP000294824"/>
    </source>
</evidence>